<comment type="caution">
    <text evidence="1">The sequence shown here is derived from an EMBL/GenBank/DDBJ whole genome shotgun (WGS) entry which is preliminary data.</text>
</comment>
<evidence type="ECO:0000313" key="1">
    <source>
        <dbReference type="EMBL" id="RRR72750.1"/>
    </source>
</evidence>
<organism evidence="1 2">
    <name type="scientific">Candidatus Viridilinea halotolerans</name>
    <dbReference type="NCBI Taxonomy" id="2491704"/>
    <lineage>
        <taxon>Bacteria</taxon>
        <taxon>Bacillati</taxon>
        <taxon>Chloroflexota</taxon>
        <taxon>Chloroflexia</taxon>
        <taxon>Chloroflexales</taxon>
        <taxon>Chloroflexineae</taxon>
        <taxon>Oscillochloridaceae</taxon>
        <taxon>Candidatus Viridilinea</taxon>
    </lineage>
</organism>
<evidence type="ECO:0000313" key="2">
    <source>
        <dbReference type="Proteomes" id="UP000280307"/>
    </source>
</evidence>
<dbReference type="AlphaFoldDB" id="A0A426U0U2"/>
<accession>A0A426U0U2</accession>
<dbReference type="EMBL" id="RSAS01000376">
    <property type="protein sequence ID" value="RRR72750.1"/>
    <property type="molecule type" value="Genomic_DNA"/>
</dbReference>
<proteinExistence type="predicted"/>
<protein>
    <submittedName>
        <fullName evidence="1">Uncharacterized protein</fullName>
    </submittedName>
</protein>
<dbReference type="Proteomes" id="UP000280307">
    <property type="component" value="Unassembled WGS sequence"/>
</dbReference>
<name>A0A426U0U2_9CHLR</name>
<gene>
    <name evidence="1" type="ORF">EI684_09770</name>
</gene>
<reference evidence="1 2" key="1">
    <citation type="submission" date="2018-12" db="EMBL/GenBank/DDBJ databases">
        <title>Genome Sequence of Candidatus Viridilinea halotolerans isolated from saline sulfide-rich spring.</title>
        <authorList>
            <person name="Grouzdev D.S."/>
            <person name="Burganskaya E.I."/>
            <person name="Krutkina M.S."/>
            <person name="Sukhacheva M.V."/>
            <person name="Gorlenko V.M."/>
        </authorList>
    </citation>
    <scope>NUCLEOTIDE SEQUENCE [LARGE SCALE GENOMIC DNA]</scope>
    <source>
        <strain evidence="1">Chok-6</strain>
    </source>
</reference>
<sequence length="128" mass="14633">MSKRMVIACEELRQLYVTEGWTMAQIALHLGCCAATVSHHLRACGIAPRSGRFPTSKITPEVMLRLYSEEQLPIAVIAAQLGVSIGTVHNRRRAYGLTPRRERRNPYPFVIRSNKKPIREQRAFFVWV</sequence>